<comment type="caution">
    <text evidence="1">The sequence shown here is derived from an EMBL/GenBank/DDBJ whole genome shotgun (WGS) entry which is preliminary data.</text>
</comment>
<organism evidence="1 2">
    <name type="scientific">Pyropia yezoensis</name>
    <name type="common">Susabi-nori</name>
    <name type="synonym">Porphyra yezoensis</name>
    <dbReference type="NCBI Taxonomy" id="2788"/>
    <lineage>
        <taxon>Eukaryota</taxon>
        <taxon>Rhodophyta</taxon>
        <taxon>Bangiophyceae</taxon>
        <taxon>Bangiales</taxon>
        <taxon>Bangiaceae</taxon>
        <taxon>Pyropia</taxon>
    </lineage>
</organism>
<reference evidence="1" key="1">
    <citation type="submission" date="2019-11" db="EMBL/GenBank/DDBJ databases">
        <title>Nori genome reveals adaptations in red seaweeds to the harsh intertidal environment.</title>
        <authorList>
            <person name="Wang D."/>
            <person name="Mao Y."/>
        </authorList>
    </citation>
    <scope>NUCLEOTIDE SEQUENCE</scope>
    <source>
        <tissue evidence="1">Gametophyte</tissue>
    </source>
</reference>
<proteinExistence type="predicted"/>
<protein>
    <submittedName>
        <fullName evidence="1">Uncharacterized protein</fullName>
    </submittedName>
</protein>
<sequence length="638" mass="64913">MPLAAATADPWSAAARPGRTGVPPLMAAFVPAAALPTRRPPPVRAATSSAPAGGAARRRLPRPSRCAAPPAVAMTSTNPPPSDAPATAPAAEAAAAPSPPGAPAPTMVRVRRALLSVSDKTSLVGMATYLSENGVELLSTGGTAAALRAADLPVVDVADYTGFPEMLDGRVKTLHPKVHGGLLGIRDSADHVDAMAAADILPIDLVIVNLYPFGETVARGAPWAECVENVDIGGPAMVRAAAKNHSHVTVVTDVSQYAAVMNELADNDCSTGSRLRLRLAAEAYGAMAAYDAAVARRFHQQAGTAFPPVVTWAGALKQTLRYGENPHQAAAFYADVSGGGGSRGVASAEQIQGKELSYNNISDTDAAWALAAEFDPATDGPAAVVVKHANPCGVATGETAEAAFTRALACDPLSAFGGIIALNVAVDKAAAEAIAGLFAEVLIAPDVSGAAAEVLAKKKNLRVLLTGGLPPRDAAAGLLLKSVSGGFLLQGADTAVASSASVRVVTKRAPTDAEMRDLLFANRIVKHVKSNAILFARDGRAVGTGAGQMSRVDAARIAAWKAGETGREAGEAEGARTAGSVVASDAFFPFADGLVAVADAGATAVIQPGGSKRDAEVIAAADERGMAMVFCDFRTFKH</sequence>
<gene>
    <name evidence="1" type="ORF">I4F81_005374</name>
</gene>
<dbReference type="Proteomes" id="UP000798662">
    <property type="component" value="Chromosome 2"/>
</dbReference>
<keyword evidence="2" id="KW-1185">Reference proteome</keyword>
<evidence type="ECO:0000313" key="1">
    <source>
        <dbReference type="EMBL" id="KAK1862807.1"/>
    </source>
</evidence>
<dbReference type="EMBL" id="CM020619">
    <property type="protein sequence ID" value="KAK1862807.1"/>
    <property type="molecule type" value="Genomic_DNA"/>
</dbReference>
<name>A0ACC3BY25_PYRYE</name>
<accession>A0ACC3BY25</accession>
<evidence type="ECO:0000313" key="2">
    <source>
        <dbReference type="Proteomes" id="UP000798662"/>
    </source>
</evidence>